<dbReference type="STRING" id="463014.BAU07_15010"/>
<dbReference type="InterPro" id="IPR017926">
    <property type="entry name" value="GATASE"/>
</dbReference>
<dbReference type="OrthoDB" id="9813383at2"/>
<dbReference type="RefSeq" id="WP_066659174.1">
    <property type="nucleotide sequence ID" value="NZ_CBCSCL010000009.1"/>
</dbReference>
<proteinExistence type="predicted"/>
<dbReference type="Pfam" id="PF00117">
    <property type="entry name" value="GATase"/>
    <property type="match status" value="1"/>
</dbReference>
<evidence type="ECO:0000259" key="1">
    <source>
        <dbReference type="Pfam" id="PF00117"/>
    </source>
</evidence>
<dbReference type="AlphaFoldDB" id="A0A193GDX3"/>
<dbReference type="NCBIfam" id="NF006562">
    <property type="entry name" value="PRK09065.1"/>
    <property type="match status" value="1"/>
</dbReference>
<feature type="domain" description="Glutamine amidotransferase" evidence="1">
    <location>
        <begin position="26"/>
        <end position="192"/>
    </location>
</feature>
<sequence>MTATDLPILILHTGDPEESLRAAYGSYVDFICRTAGLSARDVQAVPVFLGEQPAAPDLYRAAFITGSPSMVTDREPWSEQAAQWLRDAAAHRLPMFGICYGHQLLAHALGGLVGYNPAGREIGTHAVEHLGDDPLLAGVPRDFPAQTMHAQSVMSPPPGAVVLARSAMDPHQMLRIGENIVTTQFHPEFSPEFVRAHLQRYADAYARENLDVAALVRGVRPTPHAAGLLRRFLDEYAPVSGGPSGTAPSPRAVREP</sequence>
<dbReference type="InterPro" id="IPR029062">
    <property type="entry name" value="Class_I_gatase-like"/>
</dbReference>
<dbReference type="EMBL" id="CP016172">
    <property type="protein sequence ID" value="ANN78232.1"/>
    <property type="molecule type" value="Genomic_DNA"/>
</dbReference>
<dbReference type="InterPro" id="IPR044992">
    <property type="entry name" value="ChyE-like"/>
</dbReference>
<name>A0A193GDX3_9BORD</name>
<dbReference type="GO" id="GO:0005829">
    <property type="term" value="C:cytosol"/>
    <property type="evidence" value="ECO:0007669"/>
    <property type="project" value="TreeGrafter"/>
</dbReference>
<dbReference type="PROSITE" id="PS51273">
    <property type="entry name" value="GATASE_TYPE_1"/>
    <property type="match status" value="1"/>
</dbReference>
<dbReference type="KEGG" id="bfz:BAU07_15010"/>
<evidence type="ECO:0000313" key="2">
    <source>
        <dbReference type="EMBL" id="ANN78232.1"/>
    </source>
</evidence>
<dbReference type="CDD" id="cd01741">
    <property type="entry name" value="GATase1_1"/>
    <property type="match status" value="1"/>
</dbReference>
<reference evidence="2 3" key="1">
    <citation type="submission" date="2016-06" db="EMBL/GenBank/DDBJ databases">
        <title>Complete genome sequences of Bordetella bronchialis and Bordetella flabilis.</title>
        <authorList>
            <person name="LiPuma J.J."/>
            <person name="Spilker T."/>
        </authorList>
    </citation>
    <scope>NUCLEOTIDE SEQUENCE [LARGE SCALE GENOMIC DNA]</scope>
    <source>
        <strain evidence="2 3">AU10664</strain>
    </source>
</reference>
<organism evidence="2 3">
    <name type="scientific">Bordetella flabilis</name>
    <dbReference type="NCBI Taxonomy" id="463014"/>
    <lineage>
        <taxon>Bacteria</taxon>
        <taxon>Pseudomonadati</taxon>
        <taxon>Pseudomonadota</taxon>
        <taxon>Betaproteobacteria</taxon>
        <taxon>Burkholderiales</taxon>
        <taxon>Alcaligenaceae</taxon>
        <taxon>Bordetella</taxon>
    </lineage>
</organism>
<dbReference type="PANTHER" id="PTHR42695:SF5">
    <property type="entry name" value="GLUTAMINE AMIDOTRANSFERASE YLR126C-RELATED"/>
    <property type="match status" value="1"/>
</dbReference>
<gene>
    <name evidence="2" type="ORF">BAU07_15010</name>
</gene>
<keyword evidence="3" id="KW-1185">Reference proteome</keyword>
<dbReference type="Gene3D" id="3.40.50.880">
    <property type="match status" value="1"/>
</dbReference>
<protein>
    <submittedName>
        <fullName evidence="2">GMP synthase</fullName>
    </submittedName>
</protein>
<dbReference type="PANTHER" id="PTHR42695">
    <property type="entry name" value="GLUTAMINE AMIDOTRANSFERASE YLR126C-RELATED"/>
    <property type="match status" value="1"/>
</dbReference>
<dbReference type="SUPFAM" id="SSF52317">
    <property type="entry name" value="Class I glutamine amidotransferase-like"/>
    <property type="match status" value="1"/>
</dbReference>
<evidence type="ECO:0000313" key="3">
    <source>
        <dbReference type="Proteomes" id="UP000091926"/>
    </source>
</evidence>
<dbReference type="Proteomes" id="UP000091926">
    <property type="component" value="Chromosome"/>
</dbReference>
<accession>A0A193GDX3</accession>